<comment type="similarity">
    <text evidence="3 12">Belongs to the NadC/ModD family.</text>
</comment>
<dbReference type="InterPro" id="IPR004393">
    <property type="entry name" value="NadC"/>
</dbReference>
<dbReference type="InterPro" id="IPR022412">
    <property type="entry name" value="Quinolinate_PRibosylTrfase_N"/>
</dbReference>
<evidence type="ECO:0000256" key="6">
    <source>
        <dbReference type="ARBA" id="ARBA00022642"/>
    </source>
</evidence>
<dbReference type="Gene3D" id="3.20.20.70">
    <property type="entry name" value="Aldolase class I"/>
    <property type="match status" value="1"/>
</dbReference>
<evidence type="ECO:0000256" key="1">
    <source>
        <dbReference type="ARBA" id="ARBA00003237"/>
    </source>
</evidence>
<feature type="binding site" evidence="13">
    <location>
        <position position="182"/>
    </location>
    <ligand>
        <name>substrate</name>
    </ligand>
</feature>
<comment type="function">
    <text evidence="1">Involved in the catabolism of quinolinic acid (QA).</text>
</comment>
<keyword evidence="6" id="KW-0662">Pyridine nucleotide biosynthesis</keyword>
<dbReference type="GO" id="GO:0009435">
    <property type="term" value="P:NAD+ biosynthetic process"/>
    <property type="evidence" value="ECO:0007669"/>
    <property type="project" value="UniProtKB-UniPathway"/>
</dbReference>
<evidence type="ECO:0000256" key="5">
    <source>
        <dbReference type="ARBA" id="ARBA00011944"/>
    </source>
</evidence>
<evidence type="ECO:0000256" key="10">
    <source>
        <dbReference type="ARBA" id="ARBA00047445"/>
    </source>
</evidence>
<evidence type="ECO:0000256" key="3">
    <source>
        <dbReference type="ARBA" id="ARBA00009400"/>
    </source>
</evidence>
<dbReference type="Pfam" id="PF02749">
    <property type="entry name" value="QRPTase_N"/>
    <property type="match status" value="1"/>
</dbReference>
<reference evidence="16 17" key="1">
    <citation type="submission" date="2019-03" db="EMBL/GenBank/DDBJ databases">
        <title>The complete genome sequence of Neokomagataea sp. Jb2 NBRC113641.</title>
        <authorList>
            <person name="Chua K.-O."/>
            <person name="Chan K.-G."/>
            <person name="See-Too W.-S."/>
        </authorList>
    </citation>
    <scope>NUCLEOTIDE SEQUENCE [LARGE SCALE GENOMIC DNA]</scope>
    <source>
        <strain evidence="16 17">Jb2</strain>
    </source>
</reference>
<evidence type="ECO:0000256" key="8">
    <source>
        <dbReference type="ARBA" id="ARBA00022679"/>
    </source>
</evidence>
<dbReference type="UniPathway" id="UPA00253">
    <property type="reaction ID" value="UER00331"/>
</dbReference>
<dbReference type="PANTHER" id="PTHR32179:SF3">
    <property type="entry name" value="NICOTINATE-NUCLEOTIDE PYROPHOSPHORYLASE [CARBOXYLATING]"/>
    <property type="match status" value="1"/>
</dbReference>
<keyword evidence="17" id="KW-1185">Reference proteome</keyword>
<feature type="binding site" evidence="13">
    <location>
        <position position="110"/>
    </location>
    <ligand>
        <name>substrate</name>
    </ligand>
</feature>
<dbReference type="AlphaFoldDB" id="A0A506UM72"/>
<name>A0A506UM72_9PROT</name>
<dbReference type="PIRSF" id="PIRSF006250">
    <property type="entry name" value="NadC_ModD"/>
    <property type="match status" value="1"/>
</dbReference>
<dbReference type="Proteomes" id="UP000315037">
    <property type="component" value="Unassembled WGS sequence"/>
</dbReference>
<comment type="caution">
    <text evidence="16">The sequence shown here is derived from an EMBL/GenBank/DDBJ whole genome shotgun (WGS) entry which is preliminary data.</text>
</comment>
<dbReference type="CDD" id="cd01572">
    <property type="entry name" value="QPRTase"/>
    <property type="match status" value="1"/>
</dbReference>
<feature type="binding site" evidence="13">
    <location>
        <begin position="148"/>
        <end position="150"/>
    </location>
    <ligand>
        <name>substrate</name>
    </ligand>
</feature>
<evidence type="ECO:0000256" key="7">
    <source>
        <dbReference type="ARBA" id="ARBA00022676"/>
    </source>
</evidence>
<dbReference type="Pfam" id="PF01729">
    <property type="entry name" value="QRPTase_C"/>
    <property type="match status" value="1"/>
</dbReference>
<feature type="binding site" evidence="13">
    <location>
        <position position="214"/>
    </location>
    <ligand>
        <name>substrate</name>
    </ligand>
</feature>
<comment type="catalytic activity">
    <reaction evidence="10">
        <text>nicotinate beta-D-ribonucleotide + CO2 + diphosphate = quinolinate + 5-phospho-alpha-D-ribose 1-diphosphate + 2 H(+)</text>
        <dbReference type="Rhea" id="RHEA:12733"/>
        <dbReference type="ChEBI" id="CHEBI:15378"/>
        <dbReference type="ChEBI" id="CHEBI:16526"/>
        <dbReference type="ChEBI" id="CHEBI:29959"/>
        <dbReference type="ChEBI" id="CHEBI:33019"/>
        <dbReference type="ChEBI" id="CHEBI:57502"/>
        <dbReference type="ChEBI" id="CHEBI:58017"/>
        <dbReference type="EC" id="2.4.2.19"/>
    </reaction>
</comment>
<evidence type="ECO:0000313" key="16">
    <source>
        <dbReference type="EMBL" id="TPW34446.1"/>
    </source>
</evidence>
<evidence type="ECO:0000256" key="12">
    <source>
        <dbReference type="PIRNR" id="PIRNR006250"/>
    </source>
</evidence>
<comment type="pathway">
    <text evidence="2">Cofactor biosynthesis; NAD(+) biosynthesis; nicotinate D-ribonucleotide from quinolinate: step 1/1.</text>
</comment>
<feature type="domain" description="Quinolinate phosphoribosyl transferase N-terminal" evidence="15">
    <location>
        <begin position="31"/>
        <end position="120"/>
    </location>
</feature>
<dbReference type="EMBL" id="SORZ01000002">
    <property type="protein sequence ID" value="TPW34446.1"/>
    <property type="molecule type" value="Genomic_DNA"/>
</dbReference>
<dbReference type="FunFam" id="3.20.20.70:FF:000030">
    <property type="entry name" value="Nicotinate-nucleotide pyrophosphorylase, carboxylating"/>
    <property type="match status" value="1"/>
</dbReference>
<evidence type="ECO:0000259" key="15">
    <source>
        <dbReference type="Pfam" id="PF02749"/>
    </source>
</evidence>
<comment type="subunit">
    <text evidence="4">Hexamer formed by 3 homodimers.</text>
</comment>
<feature type="binding site" evidence="13">
    <location>
        <begin position="294"/>
        <end position="296"/>
    </location>
    <ligand>
        <name>substrate</name>
    </ligand>
</feature>
<keyword evidence="8 12" id="KW-0808">Transferase</keyword>
<evidence type="ECO:0000256" key="13">
    <source>
        <dbReference type="PIRSR" id="PIRSR006250-1"/>
    </source>
</evidence>
<dbReference type="FunFam" id="3.90.1170.20:FF:000001">
    <property type="entry name" value="Nicotinate-nucleotide diphosphorylase (Carboxylating)"/>
    <property type="match status" value="1"/>
</dbReference>
<accession>A0A506UM72</accession>
<proteinExistence type="inferred from homology"/>
<dbReference type="InterPro" id="IPR027277">
    <property type="entry name" value="NadC/ModD"/>
</dbReference>
<dbReference type="InterPro" id="IPR002638">
    <property type="entry name" value="Quinolinate_PRibosylTrfase_C"/>
</dbReference>
<feature type="binding site" evidence="13">
    <location>
        <position position="172"/>
    </location>
    <ligand>
        <name>substrate</name>
    </ligand>
</feature>
<evidence type="ECO:0000256" key="11">
    <source>
        <dbReference type="ARBA" id="ARBA00069173"/>
    </source>
</evidence>
<evidence type="ECO:0000259" key="14">
    <source>
        <dbReference type="Pfam" id="PF01729"/>
    </source>
</evidence>
<dbReference type="SUPFAM" id="SSF54675">
    <property type="entry name" value="Nicotinate/Quinolinate PRTase N-terminal domain-like"/>
    <property type="match status" value="1"/>
</dbReference>
<sequence length="317" mass="32948">MVTPAQISLPPLLWEQAVRTALLEDLGNGGDLTSQAVVPPDRQVTAAFTAREDGVVCGLPAAALTFRLLEDPALGPVTFEAHVHEGAPVRKGCVLATVRGPAQTVLAGERTALNVLTHLSGIATATAKLVREVEGAGPGGKTPAVCATRKTLPGLKALQKYAVRLGGGGSHRYRLDDAILIKDNHLALAGGVEKALQAAGDFARTSHLTKIELEVDTLDQLSEALSFAARQQLEGARYRGADVFLLDNMDLQTLREAVALIARFAPHALAEASGGITATNVRAVAATGVDVISLGALTHSVRALDIGLDINPESGGH</sequence>
<evidence type="ECO:0000256" key="4">
    <source>
        <dbReference type="ARBA" id="ARBA00011218"/>
    </source>
</evidence>
<dbReference type="NCBIfam" id="TIGR00078">
    <property type="entry name" value="nadC"/>
    <property type="match status" value="1"/>
</dbReference>
<dbReference type="SUPFAM" id="SSF51690">
    <property type="entry name" value="Nicotinate/Quinolinate PRTase C-terminal domain-like"/>
    <property type="match status" value="1"/>
</dbReference>
<dbReference type="InterPro" id="IPR037128">
    <property type="entry name" value="Quinolinate_PRibosylTase_N_sf"/>
</dbReference>
<dbReference type="Gene3D" id="3.90.1170.20">
    <property type="entry name" value="Quinolinate phosphoribosyl transferase, N-terminal domain"/>
    <property type="match status" value="1"/>
</dbReference>
<evidence type="ECO:0000256" key="9">
    <source>
        <dbReference type="ARBA" id="ARBA00033102"/>
    </source>
</evidence>
<feature type="binding site" evidence="13">
    <location>
        <begin position="273"/>
        <end position="275"/>
    </location>
    <ligand>
        <name>substrate</name>
    </ligand>
</feature>
<dbReference type="InterPro" id="IPR013785">
    <property type="entry name" value="Aldolase_TIM"/>
</dbReference>
<dbReference type="RefSeq" id="WP_165601029.1">
    <property type="nucleotide sequence ID" value="NZ_SORZ01000002.1"/>
</dbReference>
<gene>
    <name evidence="16" type="primary">nadC</name>
    <name evidence="16" type="ORF">E3202_08150</name>
</gene>
<dbReference type="EC" id="2.4.2.19" evidence="5"/>
<keyword evidence="7 12" id="KW-0328">Glycosyltransferase</keyword>
<feature type="domain" description="Quinolinate phosphoribosyl transferase C-terminal" evidence="14">
    <location>
        <begin position="122"/>
        <end position="309"/>
    </location>
</feature>
<dbReference type="GO" id="GO:0004514">
    <property type="term" value="F:nicotinate-nucleotide diphosphorylase (carboxylating) activity"/>
    <property type="evidence" value="ECO:0007669"/>
    <property type="project" value="UniProtKB-EC"/>
</dbReference>
<protein>
    <recommendedName>
        <fullName evidence="11">Probable nicotinate-nucleotide pyrophosphorylase [carboxylating]</fullName>
        <ecNumber evidence="5">2.4.2.19</ecNumber>
    </recommendedName>
    <alternativeName>
        <fullName evidence="9">Quinolinate phosphoribosyltransferase [decarboxylating]</fullName>
    </alternativeName>
</protein>
<organism evidence="16 17">
    <name type="scientific">Oecophyllibacter saccharovorans</name>
    <dbReference type="NCBI Taxonomy" id="2558360"/>
    <lineage>
        <taxon>Bacteria</taxon>
        <taxon>Pseudomonadati</taxon>
        <taxon>Pseudomonadota</taxon>
        <taxon>Alphaproteobacteria</taxon>
        <taxon>Acetobacterales</taxon>
        <taxon>Acetobacteraceae</taxon>
        <taxon>Oecophyllibacter</taxon>
    </lineage>
</organism>
<evidence type="ECO:0000256" key="2">
    <source>
        <dbReference type="ARBA" id="ARBA00004893"/>
    </source>
</evidence>
<evidence type="ECO:0000313" key="17">
    <source>
        <dbReference type="Proteomes" id="UP000315037"/>
    </source>
</evidence>
<dbReference type="GO" id="GO:0005737">
    <property type="term" value="C:cytoplasm"/>
    <property type="evidence" value="ECO:0007669"/>
    <property type="project" value="TreeGrafter"/>
</dbReference>
<dbReference type="GO" id="GO:0034213">
    <property type="term" value="P:quinolinate catabolic process"/>
    <property type="evidence" value="ECO:0007669"/>
    <property type="project" value="TreeGrafter"/>
</dbReference>
<dbReference type="PANTHER" id="PTHR32179">
    <property type="entry name" value="NICOTINATE-NUCLEOTIDE PYROPHOSPHORYLASE [CARBOXYLATING]"/>
    <property type="match status" value="1"/>
</dbReference>
<feature type="binding site" evidence="13">
    <location>
        <position position="247"/>
    </location>
    <ligand>
        <name>substrate</name>
    </ligand>
</feature>
<dbReference type="InterPro" id="IPR036068">
    <property type="entry name" value="Nicotinate_pribotase-like_C"/>
</dbReference>